<name>A0ABT8N4W3_9BACL</name>
<keyword evidence="2" id="KW-1185">Reference proteome</keyword>
<gene>
    <name evidence="1" type="ORF">QWY14_13200</name>
</gene>
<protein>
    <submittedName>
        <fullName evidence="1">Uncharacterized protein</fullName>
    </submittedName>
</protein>
<reference evidence="1 2" key="1">
    <citation type="submission" date="2023-06" db="EMBL/GenBank/DDBJ databases">
        <title>Novel species in genus Planococcus.</title>
        <authorList>
            <person name="Ning S."/>
        </authorList>
    </citation>
    <scope>NUCLEOTIDE SEQUENCE [LARGE SCALE GENOMIC DNA]</scope>
    <source>
        <strain evidence="1 2">N028</strain>
    </source>
</reference>
<evidence type="ECO:0000313" key="1">
    <source>
        <dbReference type="EMBL" id="MDN7242764.1"/>
    </source>
</evidence>
<comment type="caution">
    <text evidence="1">The sequence shown here is derived from an EMBL/GenBank/DDBJ whole genome shotgun (WGS) entry which is preliminary data.</text>
</comment>
<sequence>MRIQIICEKCSSIAEFLPPRTGEEVGIQTVNKNFRVGVNWKNEVIENVQEEFVKELSEVATNEERKELLEAKLTENAFAETIDFELSFTCVGCGDRITLNDFQLSDFIGF</sequence>
<accession>A0ABT8N4W3</accession>
<evidence type="ECO:0000313" key="2">
    <source>
        <dbReference type="Proteomes" id="UP001172055"/>
    </source>
</evidence>
<organism evidence="1 2">
    <name type="scientific">Planococcus shixiaomingii</name>
    <dbReference type="NCBI Taxonomy" id="3058393"/>
    <lineage>
        <taxon>Bacteria</taxon>
        <taxon>Bacillati</taxon>
        <taxon>Bacillota</taxon>
        <taxon>Bacilli</taxon>
        <taxon>Bacillales</taxon>
        <taxon>Caryophanaceae</taxon>
        <taxon>Planococcus</taxon>
    </lineage>
</organism>
<dbReference type="RefSeq" id="WP_301724320.1">
    <property type="nucleotide sequence ID" value="NZ_JAUJWV010000002.1"/>
</dbReference>
<dbReference type="EMBL" id="JAUJWV010000002">
    <property type="protein sequence ID" value="MDN7242764.1"/>
    <property type="molecule type" value="Genomic_DNA"/>
</dbReference>
<dbReference type="Proteomes" id="UP001172055">
    <property type="component" value="Unassembled WGS sequence"/>
</dbReference>
<proteinExistence type="predicted"/>